<evidence type="ECO:0000256" key="1">
    <source>
        <dbReference type="PROSITE-ProRule" id="PRU00781"/>
    </source>
</evidence>
<dbReference type="EMBL" id="PZQS01000011">
    <property type="protein sequence ID" value="PVD22459.1"/>
    <property type="molecule type" value="Genomic_DNA"/>
</dbReference>
<dbReference type="GO" id="GO:0046854">
    <property type="term" value="P:phosphatidylinositol phosphate biosynthetic process"/>
    <property type="evidence" value="ECO:0007669"/>
    <property type="project" value="TreeGrafter"/>
</dbReference>
<sequence length="495" mass="57385">MSDAVGSQSSLRQRQWRQKRTAVRRWRMLRHRRKHHPQLKEVDAHHRCYTTLSAVQNGIRTRISCVAGSTDKHDSQDYSFVDEVPHRTSDGELLLFRNYAPGAFATVRQMTGIKEDNFLTSMAGDGRSYVEFDSNSRSGSDFYFSRDMRYILKTIQKKDAVFLLSILGDYIQHLRVYPHSLLTRCVGCYSVNQKGKKEKYFLAMLNIFYPTDRIEERFDVKGSTIFRYQKPKKSGFSGHLVLKDQNFLRDEIELGPYKDWFLRQISADSAFLRDRDIMDYSLLIGRQVLHADEKHSSFPDLVARLQKSVPRDCCARTCVSGLHAQNGSALKHDVSMPITSLTLNPFQEKRSLPETNTSEEIWQKRTELTDNEESFQHIPGSVVIDSPTATASHPVNGFCKSHAVNGFCTCSLEQRVTNFLQERRRLLPFCDNALHVIDGSKYRYFLGIVDILKEWKQVPKVTQLFRFCYCWGEHSTMPPDYYSRRFINFVSNRTS</sequence>
<dbReference type="SMART" id="SM00330">
    <property type="entry name" value="PIPKc"/>
    <property type="match status" value="1"/>
</dbReference>
<name>A0A2T7NMR1_POMCA</name>
<gene>
    <name evidence="3" type="ORF">C0Q70_18273</name>
</gene>
<dbReference type="Gene3D" id="3.30.800.10">
    <property type="entry name" value="Phosphatidylinositol Phosphate Kinase II Beta"/>
    <property type="match status" value="1"/>
</dbReference>
<evidence type="ECO:0000259" key="2">
    <source>
        <dbReference type="PROSITE" id="PS51455"/>
    </source>
</evidence>
<evidence type="ECO:0000313" key="4">
    <source>
        <dbReference type="Proteomes" id="UP000245119"/>
    </source>
</evidence>
<dbReference type="Proteomes" id="UP000245119">
    <property type="component" value="Linkage Group LG11"/>
</dbReference>
<organism evidence="3 4">
    <name type="scientific">Pomacea canaliculata</name>
    <name type="common">Golden apple snail</name>
    <dbReference type="NCBI Taxonomy" id="400727"/>
    <lineage>
        <taxon>Eukaryota</taxon>
        <taxon>Metazoa</taxon>
        <taxon>Spiralia</taxon>
        <taxon>Lophotrochozoa</taxon>
        <taxon>Mollusca</taxon>
        <taxon>Gastropoda</taxon>
        <taxon>Caenogastropoda</taxon>
        <taxon>Architaenioglossa</taxon>
        <taxon>Ampullarioidea</taxon>
        <taxon>Ampullariidae</taxon>
        <taxon>Pomacea</taxon>
    </lineage>
</organism>
<dbReference type="GO" id="GO:0016308">
    <property type="term" value="F:1-phosphatidylinositol-4-phosphate 5-kinase activity"/>
    <property type="evidence" value="ECO:0007669"/>
    <property type="project" value="TreeGrafter"/>
</dbReference>
<dbReference type="AlphaFoldDB" id="A0A2T7NMR1"/>
<dbReference type="PANTHER" id="PTHR23086">
    <property type="entry name" value="PHOSPHATIDYLINOSITOL-4-PHOSPHATE 5-KINASE"/>
    <property type="match status" value="1"/>
</dbReference>
<dbReference type="InterPro" id="IPR027484">
    <property type="entry name" value="PInositol-4-P-5-kinase_N"/>
</dbReference>
<protein>
    <recommendedName>
        <fullName evidence="2">PIPK domain-containing protein</fullName>
    </recommendedName>
</protein>
<dbReference type="OrthoDB" id="20783at2759"/>
<keyword evidence="1" id="KW-0547">Nucleotide-binding</keyword>
<dbReference type="STRING" id="400727.A0A2T7NMR1"/>
<dbReference type="InterPro" id="IPR002498">
    <property type="entry name" value="PInositol-4-P-4/5-kinase_core"/>
</dbReference>
<keyword evidence="4" id="KW-1185">Reference proteome</keyword>
<dbReference type="SUPFAM" id="SSF56104">
    <property type="entry name" value="SAICAR synthase-like"/>
    <property type="match status" value="1"/>
</dbReference>
<feature type="domain" description="PIPK" evidence="2">
    <location>
        <begin position="35"/>
        <end position="494"/>
    </location>
</feature>
<dbReference type="GO" id="GO:0005886">
    <property type="term" value="C:plasma membrane"/>
    <property type="evidence" value="ECO:0007669"/>
    <property type="project" value="TreeGrafter"/>
</dbReference>
<evidence type="ECO:0000313" key="3">
    <source>
        <dbReference type="EMBL" id="PVD22459.1"/>
    </source>
</evidence>
<dbReference type="InterPro" id="IPR027483">
    <property type="entry name" value="PInositol-4-P-4/5-kinase_C_sf"/>
</dbReference>
<comment type="caution">
    <text evidence="3">The sequence shown here is derived from an EMBL/GenBank/DDBJ whole genome shotgun (WGS) entry which is preliminary data.</text>
</comment>
<dbReference type="Pfam" id="PF01504">
    <property type="entry name" value="PIP5K"/>
    <property type="match status" value="1"/>
</dbReference>
<keyword evidence="1" id="KW-0418">Kinase</keyword>
<dbReference type="PANTHER" id="PTHR23086:SF46">
    <property type="entry name" value="PHOSPHATIDYLINOSITOL 4-PHOSPHATE 5-KINASE-LIKE PROTEIN 1"/>
    <property type="match status" value="1"/>
</dbReference>
<proteinExistence type="predicted"/>
<accession>A0A2T7NMR1</accession>
<dbReference type="InterPro" id="IPR023610">
    <property type="entry name" value="PInositol-4/5-P-5/4-kinase"/>
</dbReference>
<keyword evidence="1" id="KW-0067">ATP-binding</keyword>
<dbReference type="Gene3D" id="3.30.810.10">
    <property type="entry name" value="2-Layer Sandwich"/>
    <property type="match status" value="1"/>
</dbReference>
<dbReference type="PROSITE" id="PS51455">
    <property type="entry name" value="PIPK"/>
    <property type="match status" value="1"/>
</dbReference>
<dbReference type="GO" id="GO:0005524">
    <property type="term" value="F:ATP binding"/>
    <property type="evidence" value="ECO:0007669"/>
    <property type="project" value="UniProtKB-UniRule"/>
</dbReference>
<reference evidence="3 4" key="1">
    <citation type="submission" date="2018-04" db="EMBL/GenBank/DDBJ databases">
        <title>The genome of golden apple snail Pomacea canaliculata provides insight into stress tolerance and invasive adaptation.</title>
        <authorList>
            <person name="Liu C."/>
            <person name="Liu B."/>
            <person name="Ren Y."/>
            <person name="Zhang Y."/>
            <person name="Wang H."/>
            <person name="Li S."/>
            <person name="Jiang F."/>
            <person name="Yin L."/>
            <person name="Zhang G."/>
            <person name="Qian W."/>
            <person name="Fan W."/>
        </authorList>
    </citation>
    <scope>NUCLEOTIDE SEQUENCE [LARGE SCALE GENOMIC DNA]</scope>
    <source>
        <strain evidence="3">SZHN2017</strain>
        <tissue evidence="3">Muscle</tissue>
    </source>
</reference>
<keyword evidence="1" id="KW-0808">Transferase</keyword>
<dbReference type="OMA" id="FTFTWRM"/>